<keyword evidence="6 7" id="KW-0687">Ribonucleoprotein</keyword>
<reference evidence="9" key="1">
    <citation type="journal article" date="2023" name="Mol. Phylogenet. Evol.">
        <title>Genome-scale phylogeny and comparative genomics of the fungal order Sordariales.</title>
        <authorList>
            <person name="Hensen N."/>
            <person name="Bonometti L."/>
            <person name="Westerberg I."/>
            <person name="Brannstrom I.O."/>
            <person name="Guillou S."/>
            <person name="Cros-Aarteil S."/>
            <person name="Calhoun S."/>
            <person name="Haridas S."/>
            <person name="Kuo A."/>
            <person name="Mondo S."/>
            <person name="Pangilinan J."/>
            <person name="Riley R."/>
            <person name="LaButti K."/>
            <person name="Andreopoulos B."/>
            <person name="Lipzen A."/>
            <person name="Chen C."/>
            <person name="Yan M."/>
            <person name="Daum C."/>
            <person name="Ng V."/>
            <person name="Clum A."/>
            <person name="Steindorff A."/>
            <person name="Ohm R.A."/>
            <person name="Martin F."/>
            <person name="Silar P."/>
            <person name="Natvig D.O."/>
            <person name="Lalanne C."/>
            <person name="Gautier V."/>
            <person name="Ament-Velasquez S.L."/>
            <person name="Kruys A."/>
            <person name="Hutchinson M.I."/>
            <person name="Powell A.J."/>
            <person name="Barry K."/>
            <person name="Miller A.N."/>
            <person name="Grigoriev I.V."/>
            <person name="Debuchy R."/>
            <person name="Gladieux P."/>
            <person name="Hiltunen Thoren M."/>
            <person name="Johannesson H."/>
        </authorList>
    </citation>
    <scope>NUCLEOTIDE SEQUENCE</scope>
    <source>
        <strain evidence="9">FGSC 1904</strain>
    </source>
</reference>
<sequence>MGHLTHDEFFSKLTELFDYRKNQDHGTINLVQKRLSYNTTPSDPTDPLADLNPANPLPVLIRATNAKGKDRRKEKVKLSTIVDPADLEAFYGRYADVCKKGMGALKPRDRTKRKKQSRKKKTITTTTTTTTTAAAAGGPGVGAGGTSMMAIP</sequence>
<keyword evidence="5 7" id="KW-0733">Signal recognition particle</keyword>
<comment type="subcellular location">
    <subcellularLocation>
        <location evidence="1 7">Cytoplasm</location>
    </subcellularLocation>
</comment>
<comment type="function">
    <text evidence="7">Component of the signal recognition particle (SRP) complex, a ribonucleoprotein complex that mediates the cotranslational targeting of secretory and membrane proteins to the endoplasmic reticulum (ER).</text>
</comment>
<evidence type="ECO:0000256" key="8">
    <source>
        <dbReference type="SAM" id="MobiDB-lite"/>
    </source>
</evidence>
<comment type="caution">
    <text evidence="9">The sequence shown here is derived from an EMBL/GenBank/DDBJ whole genome shotgun (WGS) entry which is preliminary data.</text>
</comment>
<protein>
    <recommendedName>
        <fullName evidence="7">Signal recognition particle subunit SRP14</fullName>
    </recommendedName>
    <alternativeName>
        <fullName evidence="7">Signal recognition particle 14 kDa protein</fullName>
    </alternativeName>
</protein>
<accession>A0AAE0P1L1</accession>
<feature type="compositionally biased region" description="Basic residues" evidence="8">
    <location>
        <begin position="109"/>
        <end position="122"/>
    </location>
</feature>
<evidence type="ECO:0000256" key="1">
    <source>
        <dbReference type="ARBA" id="ARBA00004496"/>
    </source>
</evidence>
<feature type="compositionally biased region" description="Low complexity" evidence="8">
    <location>
        <begin position="123"/>
        <end position="136"/>
    </location>
</feature>
<evidence type="ECO:0000256" key="6">
    <source>
        <dbReference type="ARBA" id="ARBA00023274"/>
    </source>
</evidence>
<evidence type="ECO:0000256" key="5">
    <source>
        <dbReference type="ARBA" id="ARBA00023135"/>
    </source>
</evidence>
<keyword evidence="3 7" id="KW-0963">Cytoplasm</keyword>
<evidence type="ECO:0000313" key="10">
    <source>
        <dbReference type="Proteomes" id="UP001281003"/>
    </source>
</evidence>
<dbReference type="GO" id="GO:0008312">
    <property type="term" value="F:7S RNA binding"/>
    <property type="evidence" value="ECO:0007669"/>
    <property type="project" value="UniProtKB-UniRule"/>
</dbReference>
<evidence type="ECO:0000256" key="4">
    <source>
        <dbReference type="ARBA" id="ARBA00022884"/>
    </source>
</evidence>
<evidence type="ECO:0000313" key="9">
    <source>
        <dbReference type="EMBL" id="KAK3391579.1"/>
    </source>
</evidence>
<comment type="similarity">
    <text evidence="2 7">Belongs to the SRP14 family.</text>
</comment>
<reference evidence="9" key="2">
    <citation type="submission" date="2023-07" db="EMBL/GenBank/DDBJ databases">
        <authorList>
            <consortium name="Lawrence Berkeley National Laboratory"/>
            <person name="Haridas S."/>
            <person name="Hensen N."/>
            <person name="Bonometti L."/>
            <person name="Westerberg I."/>
            <person name="Brannstrom I.O."/>
            <person name="Guillou S."/>
            <person name="Cros-Aarteil S."/>
            <person name="Calhoun S."/>
            <person name="Kuo A."/>
            <person name="Mondo S."/>
            <person name="Pangilinan J."/>
            <person name="Riley R."/>
            <person name="LaButti K."/>
            <person name="Andreopoulos B."/>
            <person name="Lipzen A."/>
            <person name="Chen C."/>
            <person name="Yanf M."/>
            <person name="Daum C."/>
            <person name="Ng V."/>
            <person name="Clum A."/>
            <person name="Steindorff A."/>
            <person name="Ohm R."/>
            <person name="Martin F."/>
            <person name="Silar P."/>
            <person name="Natvig D."/>
            <person name="Lalanne C."/>
            <person name="Gautier V."/>
            <person name="Ament-velasquez S.L."/>
            <person name="Kruys A."/>
            <person name="Hutchinson M.I."/>
            <person name="Powell A.J."/>
            <person name="Barry K."/>
            <person name="Miller A.N."/>
            <person name="Grigoriev I.V."/>
            <person name="Debuchy R."/>
            <person name="Gladieux P."/>
            <person name="Thoren M.H."/>
            <person name="Johannesson H."/>
        </authorList>
    </citation>
    <scope>NUCLEOTIDE SEQUENCE</scope>
    <source>
        <strain evidence="9">FGSC 1904</strain>
    </source>
</reference>
<comment type="subunit">
    <text evidence="7">Component of a fungal signal recognition particle (SRP) complex that consists of a 7SL RNA molecule (scR1) and at least six protein subunits: SRP72, SRP68, SRP54, SEC65, SRP21 and SRP14.</text>
</comment>
<dbReference type="GO" id="GO:0006614">
    <property type="term" value="P:SRP-dependent cotranslational protein targeting to membrane"/>
    <property type="evidence" value="ECO:0007669"/>
    <property type="project" value="UniProtKB-UniRule"/>
</dbReference>
<evidence type="ECO:0000256" key="7">
    <source>
        <dbReference type="RuleBase" id="RU368100"/>
    </source>
</evidence>
<keyword evidence="10" id="KW-1185">Reference proteome</keyword>
<evidence type="ECO:0000256" key="2">
    <source>
        <dbReference type="ARBA" id="ARBA00010349"/>
    </source>
</evidence>
<dbReference type="Gene3D" id="3.30.720.10">
    <property type="entry name" value="Signal recognition particle alu RNA binding heterodimer, srp9/1"/>
    <property type="match status" value="1"/>
</dbReference>
<dbReference type="InterPro" id="IPR009018">
    <property type="entry name" value="Signal_recog_particle_SRP9/14"/>
</dbReference>
<name>A0AAE0P1L1_SORBR</name>
<organism evidence="9 10">
    <name type="scientific">Sordaria brevicollis</name>
    <dbReference type="NCBI Taxonomy" id="83679"/>
    <lineage>
        <taxon>Eukaryota</taxon>
        <taxon>Fungi</taxon>
        <taxon>Dikarya</taxon>
        <taxon>Ascomycota</taxon>
        <taxon>Pezizomycotina</taxon>
        <taxon>Sordariomycetes</taxon>
        <taxon>Sordariomycetidae</taxon>
        <taxon>Sordariales</taxon>
        <taxon>Sordariaceae</taxon>
        <taxon>Sordaria</taxon>
    </lineage>
</organism>
<dbReference type="AlphaFoldDB" id="A0AAE0P1L1"/>
<proteinExistence type="inferred from homology"/>
<dbReference type="InterPro" id="IPR003210">
    <property type="entry name" value="Signal_recog_particle_SRP14"/>
</dbReference>
<evidence type="ECO:0000256" key="3">
    <source>
        <dbReference type="ARBA" id="ARBA00022490"/>
    </source>
</evidence>
<keyword evidence="4 7" id="KW-0694">RNA-binding</keyword>
<dbReference type="EMBL" id="JAUTDP010000013">
    <property type="protein sequence ID" value="KAK3391579.1"/>
    <property type="molecule type" value="Genomic_DNA"/>
</dbReference>
<dbReference type="PANTHER" id="PTHR12013">
    <property type="entry name" value="SIGNAL RECOGNITION PARTICLE 14 KD PROTEIN"/>
    <property type="match status" value="1"/>
</dbReference>
<dbReference type="GO" id="GO:0005786">
    <property type="term" value="C:signal recognition particle, endoplasmic reticulum targeting"/>
    <property type="evidence" value="ECO:0007669"/>
    <property type="project" value="UniProtKB-UniRule"/>
</dbReference>
<feature type="region of interest" description="Disordered" evidence="8">
    <location>
        <begin position="104"/>
        <end position="152"/>
    </location>
</feature>
<gene>
    <name evidence="9" type="ORF">B0T20DRAFT_424158</name>
</gene>
<dbReference type="SUPFAM" id="SSF54762">
    <property type="entry name" value="Signal recognition particle alu RNA binding heterodimer, SRP9/14"/>
    <property type="match status" value="1"/>
</dbReference>
<dbReference type="Proteomes" id="UP001281003">
    <property type="component" value="Unassembled WGS sequence"/>
</dbReference>
<dbReference type="Pfam" id="PF02290">
    <property type="entry name" value="SRP14"/>
    <property type="match status" value="1"/>
</dbReference>
<dbReference type="GO" id="GO:0030942">
    <property type="term" value="F:endoplasmic reticulum signal peptide binding"/>
    <property type="evidence" value="ECO:0007669"/>
    <property type="project" value="UniProtKB-UniRule"/>
</dbReference>